<reference evidence="12 13" key="1">
    <citation type="submission" date="2014-12" db="EMBL/GenBank/DDBJ databases">
        <title>Draft genome sequences of 29 type strains of Enterococci.</title>
        <authorList>
            <person name="Zhong Z."/>
            <person name="Sun Z."/>
            <person name="Liu W."/>
            <person name="Zhang W."/>
            <person name="Zhang H."/>
        </authorList>
    </citation>
    <scope>NUCLEOTIDE SEQUENCE [LARGE SCALE GENOMIC DNA]</scope>
    <source>
        <strain evidence="12 13">DSM 17029</strain>
    </source>
</reference>
<dbReference type="Pfam" id="PF12833">
    <property type="entry name" value="HTH_18"/>
    <property type="match status" value="1"/>
</dbReference>
<sequence length="519" mass="59475">MTYKVFIVEDEHLIRDSLRNQILALSEQLPISYSGEAGDGEMALAEITEIRPDILLTDIKMPFMDGLTLAKETRKLLPWTRIVFISGFDDFEYAKVAIQVQADDYLLKPIKNEELTQTMTKIVQLLDQQKKAANQAPEQEMVLELKKNHLLNGLFSGELSMSEALQQATTFSRSFIGKKMTVLLAHNQYNQNFEDYTRFTEYLEFLFQDDDRLLFSSVSSRFIKFLIFDTSKEAVLETAYQVAQTLIHELEQDSQDDLAVAIGSVVDRVSEIPNSYEIARDFLSTYGNLRTEKIISYEDDMKEGELSPTHPFKLDLAAEIASLGTDETNAFIQRLLTEQETPERTRMYRFFILTELKSLAEKGNVAAELQAKLANVEQLVAIASQRSYYQLVLEEIIRSLMKIKIHPAMAKYQSVINQALAFINEHFTDPDISLNMVADEVALSPAHFSTIFSQSLGTTFIEYLTDKRLQYAKELLKETNKKLAEIAMEIGYNDPNYFSFLFKKKQGISPKEYRQQLNN</sequence>
<dbReference type="InterPro" id="IPR051552">
    <property type="entry name" value="HptR"/>
</dbReference>
<accession>A0A1L8RDP1</accession>
<dbReference type="InterPro" id="IPR001789">
    <property type="entry name" value="Sig_transdc_resp-reg_receiver"/>
</dbReference>
<evidence type="ECO:0000259" key="11">
    <source>
        <dbReference type="PROSITE" id="PS50110"/>
    </source>
</evidence>
<keyword evidence="5" id="KW-0805">Transcription regulation</keyword>
<dbReference type="InterPro" id="IPR020449">
    <property type="entry name" value="Tscrpt_reg_AraC-type_HTH"/>
</dbReference>
<evidence type="ECO:0000256" key="3">
    <source>
        <dbReference type="ARBA" id="ARBA00022553"/>
    </source>
</evidence>
<dbReference type="RefSeq" id="WP_067395078.1">
    <property type="nucleotide sequence ID" value="NZ_JXKH01000006.1"/>
</dbReference>
<keyword evidence="6 12" id="KW-0238">DNA-binding</keyword>
<dbReference type="GO" id="GO:0043565">
    <property type="term" value="F:sequence-specific DNA binding"/>
    <property type="evidence" value="ECO:0007669"/>
    <property type="project" value="InterPro"/>
</dbReference>
<proteinExistence type="predicted"/>
<dbReference type="InterPro" id="IPR011006">
    <property type="entry name" value="CheY-like_superfamily"/>
</dbReference>
<evidence type="ECO:0000256" key="9">
    <source>
        <dbReference type="SAM" id="Coils"/>
    </source>
</evidence>
<feature type="coiled-coil region" evidence="9">
    <location>
        <begin position="359"/>
        <end position="386"/>
    </location>
</feature>
<dbReference type="InterPro" id="IPR018062">
    <property type="entry name" value="HTH_AraC-typ_CS"/>
</dbReference>
<protein>
    <submittedName>
        <fullName evidence="12">DNA-binding protein</fullName>
    </submittedName>
</protein>
<dbReference type="Pfam" id="PF00072">
    <property type="entry name" value="Response_reg"/>
    <property type="match status" value="1"/>
</dbReference>
<feature type="domain" description="HTH araC/xylS-type" evidence="10">
    <location>
        <begin position="417"/>
        <end position="516"/>
    </location>
</feature>
<dbReference type="SUPFAM" id="SSF46689">
    <property type="entry name" value="Homeodomain-like"/>
    <property type="match status" value="2"/>
</dbReference>
<evidence type="ECO:0000256" key="6">
    <source>
        <dbReference type="ARBA" id="ARBA00023125"/>
    </source>
</evidence>
<keyword evidence="4" id="KW-0902">Two-component regulatory system</keyword>
<organism evidence="12 13">
    <name type="scientific">Enterococcus canis</name>
    <dbReference type="NCBI Taxonomy" id="214095"/>
    <lineage>
        <taxon>Bacteria</taxon>
        <taxon>Bacillati</taxon>
        <taxon>Bacillota</taxon>
        <taxon>Bacilli</taxon>
        <taxon>Lactobacillales</taxon>
        <taxon>Enterococcaceae</taxon>
        <taxon>Enterococcus</taxon>
    </lineage>
</organism>
<dbReference type="GO" id="GO:0000160">
    <property type="term" value="P:phosphorelay signal transduction system"/>
    <property type="evidence" value="ECO:0007669"/>
    <property type="project" value="UniProtKB-KW"/>
</dbReference>
<evidence type="ECO:0000256" key="4">
    <source>
        <dbReference type="ARBA" id="ARBA00023012"/>
    </source>
</evidence>
<comment type="caution">
    <text evidence="12">The sequence shown here is derived from an EMBL/GenBank/DDBJ whole genome shotgun (WGS) entry which is preliminary data.</text>
</comment>
<dbReference type="InterPro" id="IPR018060">
    <property type="entry name" value="HTH_AraC"/>
</dbReference>
<evidence type="ECO:0000256" key="1">
    <source>
        <dbReference type="ARBA" id="ARBA00004496"/>
    </source>
</evidence>
<dbReference type="PROSITE" id="PS00041">
    <property type="entry name" value="HTH_ARAC_FAMILY_1"/>
    <property type="match status" value="1"/>
</dbReference>
<dbReference type="GO" id="GO:0003700">
    <property type="term" value="F:DNA-binding transcription factor activity"/>
    <property type="evidence" value="ECO:0007669"/>
    <property type="project" value="InterPro"/>
</dbReference>
<evidence type="ECO:0000313" key="12">
    <source>
        <dbReference type="EMBL" id="OJG17858.1"/>
    </source>
</evidence>
<dbReference type="InterPro" id="IPR009057">
    <property type="entry name" value="Homeodomain-like_sf"/>
</dbReference>
<dbReference type="PROSITE" id="PS01124">
    <property type="entry name" value="HTH_ARAC_FAMILY_2"/>
    <property type="match status" value="1"/>
</dbReference>
<dbReference type="PANTHER" id="PTHR42713">
    <property type="entry name" value="HISTIDINE KINASE-RELATED"/>
    <property type="match status" value="1"/>
</dbReference>
<dbReference type="AlphaFoldDB" id="A0A1L8RDP1"/>
<dbReference type="SMART" id="SM00448">
    <property type="entry name" value="REC"/>
    <property type="match status" value="1"/>
</dbReference>
<dbReference type="EMBL" id="JXKH01000006">
    <property type="protein sequence ID" value="OJG17858.1"/>
    <property type="molecule type" value="Genomic_DNA"/>
</dbReference>
<comment type="subcellular location">
    <subcellularLocation>
        <location evidence="1">Cytoplasm</location>
    </subcellularLocation>
</comment>
<dbReference type="Gene3D" id="3.40.50.2300">
    <property type="match status" value="1"/>
</dbReference>
<keyword evidence="2" id="KW-0963">Cytoplasm</keyword>
<dbReference type="CDD" id="cd17536">
    <property type="entry name" value="REC_YesN-like"/>
    <property type="match status" value="1"/>
</dbReference>
<name>A0A1L8RDP1_9ENTE</name>
<evidence type="ECO:0000256" key="2">
    <source>
        <dbReference type="ARBA" id="ARBA00022490"/>
    </source>
</evidence>
<feature type="domain" description="Response regulatory" evidence="11">
    <location>
        <begin position="4"/>
        <end position="123"/>
    </location>
</feature>
<keyword evidence="13" id="KW-1185">Reference proteome</keyword>
<evidence type="ECO:0000256" key="5">
    <source>
        <dbReference type="ARBA" id="ARBA00023015"/>
    </source>
</evidence>
<evidence type="ECO:0000256" key="7">
    <source>
        <dbReference type="ARBA" id="ARBA00023163"/>
    </source>
</evidence>
<dbReference type="Gene3D" id="1.10.10.60">
    <property type="entry name" value="Homeodomain-like"/>
    <property type="match status" value="2"/>
</dbReference>
<keyword evidence="9" id="KW-0175">Coiled coil</keyword>
<keyword evidence="3 8" id="KW-0597">Phosphoprotein</keyword>
<gene>
    <name evidence="12" type="ORF">RU97_GL002404</name>
</gene>
<keyword evidence="7" id="KW-0804">Transcription</keyword>
<evidence type="ECO:0000313" key="13">
    <source>
        <dbReference type="Proteomes" id="UP000181884"/>
    </source>
</evidence>
<dbReference type="SMART" id="SM00342">
    <property type="entry name" value="HTH_ARAC"/>
    <property type="match status" value="1"/>
</dbReference>
<dbReference type="Proteomes" id="UP000181884">
    <property type="component" value="Unassembled WGS sequence"/>
</dbReference>
<dbReference type="STRING" id="214095.RU97_GL002404"/>
<dbReference type="PRINTS" id="PR00032">
    <property type="entry name" value="HTHARAC"/>
</dbReference>
<dbReference type="PROSITE" id="PS50110">
    <property type="entry name" value="RESPONSE_REGULATORY"/>
    <property type="match status" value="1"/>
</dbReference>
<feature type="modified residue" description="4-aspartylphosphate" evidence="8">
    <location>
        <position position="58"/>
    </location>
</feature>
<dbReference type="SUPFAM" id="SSF52172">
    <property type="entry name" value="CheY-like"/>
    <property type="match status" value="1"/>
</dbReference>
<dbReference type="PANTHER" id="PTHR42713:SF3">
    <property type="entry name" value="TRANSCRIPTIONAL REGULATORY PROTEIN HPTR"/>
    <property type="match status" value="1"/>
</dbReference>
<evidence type="ECO:0000259" key="10">
    <source>
        <dbReference type="PROSITE" id="PS01124"/>
    </source>
</evidence>
<dbReference type="GO" id="GO:0005737">
    <property type="term" value="C:cytoplasm"/>
    <property type="evidence" value="ECO:0007669"/>
    <property type="project" value="UniProtKB-SubCell"/>
</dbReference>
<evidence type="ECO:0000256" key="8">
    <source>
        <dbReference type="PROSITE-ProRule" id="PRU00169"/>
    </source>
</evidence>